<dbReference type="KEGG" id="spu:115920585"/>
<feature type="compositionally biased region" description="Gly residues" evidence="1">
    <location>
        <begin position="813"/>
        <end position="826"/>
    </location>
</feature>
<feature type="region of interest" description="Disordered" evidence="1">
    <location>
        <begin position="238"/>
        <end position="358"/>
    </location>
</feature>
<feature type="compositionally biased region" description="Basic and acidic residues" evidence="1">
    <location>
        <begin position="801"/>
        <end position="811"/>
    </location>
</feature>
<protein>
    <submittedName>
        <fullName evidence="2">Uncharacterized protein</fullName>
    </submittedName>
</protein>
<dbReference type="Proteomes" id="UP000007110">
    <property type="component" value="Unassembled WGS sequence"/>
</dbReference>
<feature type="compositionally biased region" description="Polar residues" evidence="1">
    <location>
        <begin position="911"/>
        <end position="920"/>
    </location>
</feature>
<dbReference type="RefSeq" id="XP_030832489.1">
    <property type="nucleotide sequence ID" value="XM_030976629.1"/>
</dbReference>
<feature type="region of interest" description="Disordered" evidence="1">
    <location>
        <begin position="1"/>
        <end position="216"/>
    </location>
</feature>
<feature type="region of interest" description="Disordered" evidence="1">
    <location>
        <begin position="593"/>
        <end position="890"/>
    </location>
</feature>
<feature type="compositionally biased region" description="Acidic residues" evidence="1">
    <location>
        <begin position="101"/>
        <end position="110"/>
    </location>
</feature>
<feature type="compositionally biased region" description="Acidic residues" evidence="1">
    <location>
        <begin position="206"/>
        <end position="216"/>
    </location>
</feature>
<dbReference type="EnsemblMetazoa" id="XM_030976629">
    <property type="protein sequence ID" value="XP_030832489"/>
    <property type="gene ID" value="LOC115920585"/>
</dbReference>
<dbReference type="GeneID" id="115920585"/>
<feature type="compositionally biased region" description="Basic and acidic residues" evidence="1">
    <location>
        <begin position="333"/>
        <end position="345"/>
    </location>
</feature>
<feature type="compositionally biased region" description="Basic and acidic residues" evidence="1">
    <location>
        <begin position="47"/>
        <end position="58"/>
    </location>
</feature>
<feature type="compositionally biased region" description="Acidic residues" evidence="1">
    <location>
        <begin position="63"/>
        <end position="78"/>
    </location>
</feature>
<accession>A0A7M7N7W4</accession>
<feature type="compositionally biased region" description="Basic and acidic residues" evidence="1">
    <location>
        <begin position="508"/>
        <end position="518"/>
    </location>
</feature>
<feature type="compositionally biased region" description="Polar residues" evidence="1">
    <location>
        <begin position="471"/>
        <end position="491"/>
    </location>
</feature>
<reference evidence="3" key="1">
    <citation type="submission" date="2015-02" db="EMBL/GenBank/DDBJ databases">
        <title>Genome sequencing for Strongylocentrotus purpuratus.</title>
        <authorList>
            <person name="Murali S."/>
            <person name="Liu Y."/>
            <person name="Vee V."/>
            <person name="English A."/>
            <person name="Wang M."/>
            <person name="Skinner E."/>
            <person name="Han Y."/>
            <person name="Muzny D.M."/>
            <person name="Worley K.C."/>
            <person name="Gibbs R.A."/>
        </authorList>
    </citation>
    <scope>NUCLEOTIDE SEQUENCE</scope>
</reference>
<dbReference type="AlphaFoldDB" id="A0A7M7N7W4"/>
<sequence length="1155" mass="130233">MMARREQSQFDDAMEDAESDMLNPKSLSSSDPLDPTPYIHRNGHLSSGREMEEQHDGTNGELPESDTAEEEVQEERTEDEWNGHHENADDARMEPKQPLSPEEDGQDEYGDTFFIDQDETGMQGIGFGSTYQYSEGDDGTREGTEDSGQGQIRDDLTESDKDKDYLDDVTQENRGVVYDRDDQYEDSGVVDDNGMMDGEGGMQGYEAEEDHAEGEDRFEEVDIRYGYMDGGYMERQSYSEKRQYVEDNPAYNGSEQDYEADQEFREKGAAFQEYTESDLPDHIPASGNKSNEESKEDGKFEDEEENKEHVDQYSDSENLRIGEHSPMTGDYVIVDRDTLAPEENSRYAASDSAEADQEDQLLVQQEDFEYRNTSSGDKKSEILSLDILQDRLRNQRDEAKPHPFRLDDLGESRDALRAEPGSQERMETGLEKMIQGQVQPRRSPQPPSSPVRDTKESRNKVPRRPAPGAAQSVQRNPAVMSSSKVIHQQSPRDIAPVPHHKTPSPGRQEIENERDNTGKGEFTSQRSSRPMAKAPREGGGMQESRIKTEGSRRLAGGERQRTMPLPGGAQPVSVLKTRLREELREMYEIEKNLASTSIQPEMNRTHNSNPKRLGGGVESPRDGSLSNRHNAEYASVSSLSSAGPPNQTSPTHRMKYSQESLPSREMSRSPSSSPEKMRSARPGQREQPRNNSNANHLDLDAVVRRSRPNSRQHDPSKRYSYEIEEKSDTTSGEVVFDDIAECGAYLEEKDAKPSPIKIKNRQGKSPSGDVDEFSSSSRGRRSSYELANRSSSEDEENEAEVNQKTDNKEELGTQGGNLLGGIGPRGPGMNSSLLSQLAERELANLRNSYKKPQEEPQELPQESQSVTSDTSSTTSSTPHEGQPPLPKLSPLEYDAVGFRLAGHAGIGESTLNLSAAQPQQLHPEADQFSDAEEDGSEPVYQQRPNTTITPSHSFEQDYSSPMYRKRPLEDYYQNTSPVSPQQYSQQPDATPTEQVDVDAAMKELHSALNSSKSKLMKTPSFYTPEEIPVWIRQPDAARRHEEDQKKSRVLEDRRRRNEEMRRSHVQQRQEYMKRRDPQCYVRNEDDEEGEDEDKGLMSEPEQKMGAPDFTNRPQPKEPETMRAPDLPPTTGKIREGKRRILNNSNITPTMLLLST</sequence>
<proteinExistence type="predicted"/>
<organism evidence="2 3">
    <name type="scientific">Strongylocentrotus purpuratus</name>
    <name type="common">Purple sea urchin</name>
    <dbReference type="NCBI Taxonomy" id="7668"/>
    <lineage>
        <taxon>Eukaryota</taxon>
        <taxon>Metazoa</taxon>
        <taxon>Echinodermata</taxon>
        <taxon>Eleutherozoa</taxon>
        <taxon>Echinozoa</taxon>
        <taxon>Echinoidea</taxon>
        <taxon>Euechinoidea</taxon>
        <taxon>Echinacea</taxon>
        <taxon>Camarodonta</taxon>
        <taxon>Echinidea</taxon>
        <taxon>Strongylocentrotidae</taxon>
        <taxon>Strongylocentrotus</taxon>
    </lineage>
</organism>
<feature type="compositionally biased region" description="Polar residues" evidence="1">
    <location>
        <begin position="635"/>
        <end position="651"/>
    </location>
</feature>
<feature type="compositionally biased region" description="Low complexity" evidence="1">
    <location>
        <begin position="976"/>
        <end position="987"/>
    </location>
</feature>
<feature type="compositionally biased region" description="Polar residues" evidence="1">
    <location>
        <begin position="593"/>
        <end position="610"/>
    </location>
</feature>
<keyword evidence="3" id="KW-1185">Reference proteome</keyword>
<feature type="compositionally biased region" description="Low complexity" evidence="1">
    <location>
        <begin position="858"/>
        <end position="877"/>
    </location>
</feature>
<feature type="region of interest" description="Disordered" evidence="1">
    <location>
        <begin position="1031"/>
        <end position="1134"/>
    </location>
</feature>
<name>A0A7M7N7W4_STRPU</name>
<feature type="compositionally biased region" description="Basic and acidic residues" evidence="1">
    <location>
        <begin position="394"/>
        <end position="430"/>
    </location>
</feature>
<reference evidence="2" key="2">
    <citation type="submission" date="2021-01" db="UniProtKB">
        <authorList>
            <consortium name="EnsemblMetazoa"/>
        </authorList>
    </citation>
    <scope>IDENTIFICATION</scope>
</reference>
<feature type="compositionally biased region" description="Basic and acidic residues" evidence="1">
    <location>
        <begin position="544"/>
        <end position="561"/>
    </location>
</feature>
<feature type="region of interest" description="Disordered" evidence="1">
    <location>
        <begin position="394"/>
        <end position="574"/>
    </location>
</feature>
<dbReference type="OrthoDB" id="10358526at2759"/>
<feature type="compositionally biased region" description="Polar residues" evidence="1">
    <location>
        <begin position="942"/>
        <end position="959"/>
    </location>
</feature>
<evidence type="ECO:0000313" key="3">
    <source>
        <dbReference type="Proteomes" id="UP000007110"/>
    </source>
</evidence>
<feature type="compositionally biased region" description="Basic and acidic residues" evidence="1">
    <location>
        <begin position="152"/>
        <end position="166"/>
    </location>
</feature>
<feature type="compositionally biased region" description="Acidic residues" evidence="1">
    <location>
        <begin position="1084"/>
        <end position="1093"/>
    </location>
</feature>
<feature type="region of interest" description="Disordered" evidence="1">
    <location>
        <begin position="911"/>
        <end position="995"/>
    </location>
</feature>
<feature type="compositionally biased region" description="Basic and acidic residues" evidence="1">
    <location>
        <begin position="79"/>
        <end position="95"/>
    </location>
</feature>
<evidence type="ECO:0000256" key="1">
    <source>
        <dbReference type="SAM" id="MobiDB-lite"/>
    </source>
</evidence>
<feature type="compositionally biased region" description="Acidic residues" evidence="1">
    <location>
        <begin position="927"/>
        <end position="936"/>
    </location>
</feature>
<dbReference type="OMA" id="YTPEEIP"/>
<feature type="compositionally biased region" description="Basic and acidic residues" evidence="1">
    <location>
        <begin position="1035"/>
        <end position="1062"/>
    </location>
</feature>
<feature type="compositionally biased region" description="Basic and acidic residues" evidence="1">
    <location>
        <begin position="675"/>
        <end position="688"/>
    </location>
</feature>
<evidence type="ECO:0000313" key="2">
    <source>
        <dbReference type="EnsemblMetazoa" id="XP_030832489"/>
    </source>
</evidence>
<dbReference type="InParanoid" id="A0A7M7N7W4"/>
<feature type="compositionally biased region" description="Basic and acidic residues" evidence="1">
    <location>
        <begin position="711"/>
        <end position="728"/>
    </location>
</feature>
<feature type="compositionally biased region" description="Low complexity" evidence="1">
    <location>
        <begin position="659"/>
        <end position="674"/>
    </location>
</feature>
<feature type="compositionally biased region" description="Basic and acidic residues" evidence="1">
    <location>
        <begin position="306"/>
        <end position="323"/>
    </location>
</feature>